<evidence type="ECO:0008006" key="4">
    <source>
        <dbReference type="Google" id="ProtNLM"/>
    </source>
</evidence>
<gene>
    <name evidence="2" type="ORF">FBZ96_107386</name>
</gene>
<sequence>MSRNRLAIALACSVLGLSGASGLVLADTIGRYECNVVGSAAPEPLGDRAGHGVANYQYSCIGVDGLLKGAVLSATNISEWDGPQGKFLLGGGVHRTADGAAVSRLQEGTSSMTIKDGKPVASTGSGTAIFNLGSGTLSALSGKTAKFKSKSTGYGRFELEFED</sequence>
<proteinExistence type="predicted"/>
<keyword evidence="3" id="KW-1185">Reference proteome</keyword>
<evidence type="ECO:0000256" key="1">
    <source>
        <dbReference type="SAM" id="SignalP"/>
    </source>
</evidence>
<name>A0A560DGJ2_9BRAD</name>
<protein>
    <recommendedName>
        <fullName evidence="4">DUF992 domain-containing protein</fullName>
    </recommendedName>
</protein>
<keyword evidence="1" id="KW-0732">Signal</keyword>
<organism evidence="2 3">
    <name type="scientific">Bradyrhizobium stylosanthis</name>
    <dbReference type="NCBI Taxonomy" id="1803665"/>
    <lineage>
        <taxon>Bacteria</taxon>
        <taxon>Pseudomonadati</taxon>
        <taxon>Pseudomonadota</taxon>
        <taxon>Alphaproteobacteria</taxon>
        <taxon>Hyphomicrobiales</taxon>
        <taxon>Nitrobacteraceae</taxon>
        <taxon>Bradyrhizobium</taxon>
    </lineage>
</organism>
<evidence type="ECO:0000313" key="3">
    <source>
        <dbReference type="Proteomes" id="UP000319949"/>
    </source>
</evidence>
<dbReference type="OrthoDB" id="8252320at2"/>
<dbReference type="RefSeq" id="WP_145667312.1">
    <property type="nucleotide sequence ID" value="NZ_VITK01000007.1"/>
</dbReference>
<reference evidence="2 3" key="1">
    <citation type="submission" date="2019-06" db="EMBL/GenBank/DDBJ databases">
        <title>Genomic Encyclopedia of Type Strains, Phase IV (KMG-V): Genome sequencing to study the core and pangenomes of soil and plant-associated prokaryotes.</title>
        <authorList>
            <person name="Whitman W."/>
        </authorList>
    </citation>
    <scope>NUCLEOTIDE SEQUENCE [LARGE SCALE GENOMIC DNA]</scope>
    <source>
        <strain evidence="2 3">BR 510</strain>
    </source>
</reference>
<dbReference type="EMBL" id="VITK01000007">
    <property type="protein sequence ID" value="TWA96192.1"/>
    <property type="molecule type" value="Genomic_DNA"/>
</dbReference>
<feature type="chain" id="PRO_5022176673" description="DUF992 domain-containing protein" evidence="1">
    <location>
        <begin position="27"/>
        <end position="163"/>
    </location>
</feature>
<dbReference type="AlphaFoldDB" id="A0A560DGJ2"/>
<accession>A0A560DGJ2</accession>
<comment type="caution">
    <text evidence="2">The sequence shown here is derived from an EMBL/GenBank/DDBJ whole genome shotgun (WGS) entry which is preliminary data.</text>
</comment>
<evidence type="ECO:0000313" key="2">
    <source>
        <dbReference type="EMBL" id="TWA96192.1"/>
    </source>
</evidence>
<dbReference type="Proteomes" id="UP000319949">
    <property type="component" value="Unassembled WGS sequence"/>
</dbReference>
<feature type="signal peptide" evidence="1">
    <location>
        <begin position="1"/>
        <end position="26"/>
    </location>
</feature>